<sequence length="120" mass="13700">MKTKIENPTCINCNEKGHIASWRGCPKIPTINSRTPTYAQKLRTNLTNLKKNPNTPELKPKLQAKTEDLADIERHFKALKIISDTLKRFPNIIEISEKLLLAKNDLEKINLLLQLTNNSP</sequence>
<protein>
    <recommendedName>
        <fullName evidence="3">Pre-C2HC domain-containing protein</fullName>
    </recommendedName>
</protein>
<gene>
    <name evidence="1" type="ORF">AVEN_259825_1</name>
</gene>
<dbReference type="SUPFAM" id="SSF57756">
    <property type="entry name" value="Retrovirus zinc finger-like domains"/>
    <property type="match status" value="1"/>
</dbReference>
<dbReference type="InterPro" id="IPR036875">
    <property type="entry name" value="Znf_CCHC_sf"/>
</dbReference>
<name>A0A4Y2I437_ARAVE</name>
<accession>A0A4Y2I437</accession>
<dbReference type="EMBL" id="BGPR01002383">
    <property type="protein sequence ID" value="GBM72541.1"/>
    <property type="molecule type" value="Genomic_DNA"/>
</dbReference>
<dbReference type="AlphaFoldDB" id="A0A4Y2I437"/>
<organism evidence="1 2">
    <name type="scientific">Araneus ventricosus</name>
    <name type="common">Orbweaver spider</name>
    <name type="synonym">Epeira ventricosa</name>
    <dbReference type="NCBI Taxonomy" id="182803"/>
    <lineage>
        <taxon>Eukaryota</taxon>
        <taxon>Metazoa</taxon>
        <taxon>Ecdysozoa</taxon>
        <taxon>Arthropoda</taxon>
        <taxon>Chelicerata</taxon>
        <taxon>Arachnida</taxon>
        <taxon>Araneae</taxon>
        <taxon>Araneomorphae</taxon>
        <taxon>Entelegynae</taxon>
        <taxon>Araneoidea</taxon>
        <taxon>Araneidae</taxon>
        <taxon>Araneus</taxon>
    </lineage>
</organism>
<dbReference type="OrthoDB" id="6473680at2759"/>
<evidence type="ECO:0000313" key="1">
    <source>
        <dbReference type="EMBL" id="GBM72541.1"/>
    </source>
</evidence>
<dbReference type="GO" id="GO:0003676">
    <property type="term" value="F:nucleic acid binding"/>
    <property type="evidence" value="ECO:0007669"/>
    <property type="project" value="InterPro"/>
</dbReference>
<dbReference type="GO" id="GO:0008270">
    <property type="term" value="F:zinc ion binding"/>
    <property type="evidence" value="ECO:0007669"/>
    <property type="project" value="InterPro"/>
</dbReference>
<dbReference type="Proteomes" id="UP000499080">
    <property type="component" value="Unassembled WGS sequence"/>
</dbReference>
<evidence type="ECO:0008006" key="3">
    <source>
        <dbReference type="Google" id="ProtNLM"/>
    </source>
</evidence>
<evidence type="ECO:0000313" key="2">
    <source>
        <dbReference type="Proteomes" id="UP000499080"/>
    </source>
</evidence>
<comment type="caution">
    <text evidence="1">The sequence shown here is derived from an EMBL/GenBank/DDBJ whole genome shotgun (WGS) entry which is preliminary data.</text>
</comment>
<keyword evidence="2" id="KW-1185">Reference proteome</keyword>
<proteinExistence type="predicted"/>
<reference evidence="1 2" key="1">
    <citation type="journal article" date="2019" name="Sci. Rep.">
        <title>Orb-weaving spider Araneus ventricosus genome elucidates the spidroin gene catalogue.</title>
        <authorList>
            <person name="Kono N."/>
            <person name="Nakamura H."/>
            <person name="Ohtoshi R."/>
            <person name="Moran D.A.P."/>
            <person name="Shinohara A."/>
            <person name="Yoshida Y."/>
            <person name="Fujiwara M."/>
            <person name="Mori M."/>
            <person name="Tomita M."/>
            <person name="Arakawa K."/>
        </authorList>
    </citation>
    <scope>NUCLEOTIDE SEQUENCE [LARGE SCALE GENOMIC DNA]</scope>
</reference>